<dbReference type="WormBase" id="Y94H6A.5b">
    <property type="protein sequence ID" value="CE48969"/>
    <property type="gene ID" value="WBGene00022378"/>
</dbReference>
<evidence type="ECO:0000313" key="3">
    <source>
        <dbReference type="Proteomes" id="UP000001940"/>
    </source>
</evidence>
<accession>Q688Z4</accession>
<keyword evidence="2" id="KW-0067">ATP-binding</keyword>
<keyword evidence="3" id="KW-1185">Reference proteome</keyword>
<name>Q688Z4_CAEEL</name>
<dbReference type="SMR" id="Q688Z4"/>
<evidence type="ECO:0000313" key="2">
    <source>
        <dbReference type="EMBL" id="CCD74206.2"/>
    </source>
</evidence>
<dbReference type="KEGG" id="cel:CELE_Y94H6A.5"/>
<proteinExistence type="predicted"/>
<keyword evidence="2" id="KW-0347">Helicase</keyword>
<dbReference type="EMBL" id="BX284604">
    <property type="protein sequence ID" value="CCD74206.2"/>
    <property type="molecule type" value="Genomic_DNA"/>
</dbReference>
<keyword evidence="1" id="KW-0812">Transmembrane</keyword>
<dbReference type="GO" id="GO:0004386">
    <property type="term" value="F:helicase activity"/>
    <property type="evidence" value="ECO:0007669"/>
    <property type="project" value="UniProtKB-KW"/>
</dbReference>
<dbReference type="OrthoDB" id="10261375at2759"/>
<keyword evidence="1" id="KW-1133">Transmembrane helix</keyword>
<keyword evidence="2" id="KW-0378">Hydrolase</keyword>
<keyword evidence="1" id="KW-0472">Membrane</keyword>
<gene>
    <name evidence="2" type="ORF">CELE_Y94H6A.5</name>
    <name evidence="2 4" type="ORF">Y94H6A.5</name>
</gene>
<organism evidence="2 3">
    <name type="scientific">Caenorhabditis elegans</name>
    <dbReference type="NCBI Taxonomy" id="6239"/>
    <lineage>
        <taxon>Eukaryota</taxon>
        <taxon>Metazoa</taxon>
        <taxon>Ecdysozoa</taxon>
        <taxon>Nematoda</taxon>
        <taxon>Chromadorea</taxon>
        <taxon>Rhabditida</taxon>
        <taxon>Rhabditina</taxon>
        <taxon>Rhabditomorpha</taxon>
        <taxon>Rhabditoidea</taxon>
        <taxon>Rhabditidae</taxon>
        <taxon>Peloderinae</taxon>
        <taxon>Caenorhabditis</taxon>
    </lineage>
</organism>
<evidence type="ECO:0000313" key="4">
    <source>
        <dbReference type="WormBase" id="Y94H6A.5b"/>
    </source>
</evidence>
<evidence type="ECO:0000256" key="1">
    <source>
        <dbReference type="SAM" id="Phobius"/>
    </source>
</evidence>
<sequence>MKLIKDQNILSLRIRNRFLRVAVSKSNSKTTWSIAVSRISKRRPSILDEVEPAVLVEEPVEELVAELVEEAPEGLAEEPGEAENSETGVDFLIFFFVIFWKFLLIFSLFVIR</sequence>
<dbReference type="Bgee" id="WBGene00022378">
    <property type="expression patterns" value="Expressed in larva and 4 other cell types or tissues"/>
</dbReference>
<keyword evidence="2" id="KW-0547">Nucleotide-binding</keyword>
<dbReference type="ExpressionAtlas" id="Q688Z4">
    <property type="expression patterns" value="baseline and differential"/>
</dbReference>
<dbReference type="RefSeq" id="NP_741347.3">
    <property type="nucleotide sequence ID" value="NM_171294.5"/>
</dbReference>
<dbReference type="AlphaFoldDB" id="Q688Z4"/>
<dbReference type="AGR" id="WB:WBGene00022378"/>
<feature type="transmembrane region" description="Helical" evidence="1">
    <location>
        <begin position="91"/>
        <end position="111"/>
    </location>
</feature>
<dbReference type="Proteomes" id="UP000001940">
    <property type="component" value="Chromosome IV"/>
</dbReference>
<dbReference type="GeneID" id="177054"/>
<dbReference type="CTD" id="177054"/>
<protein>
    <submittedName>
        <fullName evidence="2">ATP-dependent RNA helicase</fullName>
    </submittedName>
</protein>
<dbReference type="HOGENOM" id="CLU_2148090_0_0_1"/>
<reference evidence="2 3" key="1">
    <citation type="journal article" date="1998" name="Science">
        <title>Genome sequence of the nematode C. elegans: a platform for investigating biology.</title>
        <authorList>
            <consortium name="The C. elegans sequencing consortium"/>
            <person name="Sulson J.E."/>
            <person name="Waterston R."/>
        </authorList>
    </citation>
    <scope>NUCLEOTIDE SEQUENCE [LARGE SCALE GENOMIC DNA]</scope>
    <source>
        <strain evidence="2 3">Bristol N2</strain>
    </source>
</reference>
<dbReference type="UCSC" id="Y94H6A.5a">
    <property type="organism name" value="c. elegans"/>
</dbReference>